<dbReference type="SUPFAM" id="SSF161098">
    <property type="entry name" value="MetI-like"/>
    <property type="match status" value="2"/>
</dbReference>
<feature type="transmembrane region" description="Helical" evidence="5">
    <location>
        <begin position="224"/>
        <end position="246"/>
    </location>
</feature>
<evidence type="ECO:0000256" key="2">
    <source>
        <dbReference type="ARBA" id="ARBA00022692"/>
    </source>
</evidence>
<keyword evidence="5" id="KW-0813">Transport</keyword>
<feature type="transmembrane region" description="Helical" evidence="5">
    <location>
        <begin position="315"/>
        <end position="338"/>
    </location>
</feature>
<comment type="subcellular location">
    <subcellularLocation>
        <location evidence="5">Cell membrane</location>
        <topology evidence="5">Multi-pass membrane protein</topology>
    </subcellularLocation>
    <subcellularLocation>
        <location evidence="1">Membrane</location>
        <topology evidence="1">Multi-pass membrane protein</topology>
    </subcellularLocation>
</comment>
<dbReference type="PROSITE" id="PS50928">
    <property type="entry name" value="ABC_TM1"/>
    <property type="match status" value="1"/>
</dbReference>
<keyword evidence="4 5" id="KW-0472">Membrane</keyword>
<evidence type="ECO:0000256" key="4">
    <source>
        <dbReference type="ARBA" id="ARBA00023136"/>
    </source>
</evidence>
<feature type="transmembrane region" description="Helical" evidence="5">
    <location>
        <begin position="445"/>
        <end position="470"/>
    </location>
</feature>
<comment type="similarity">
    <text evidence="5">Belongs to the binding-protein-dependent transport system permease family.</text>
</comment>
<sequence>MVNIRRPQILPRFLVTRIHDVNKFIAVLLSCSLALFVIFFLAFPHYFGRAFTHNFSYSLAVTSLTSALSAVLALPLAIALLTASTKKLITYLGLLYVPLTISPLAMATILCGDFISFSPYGIGVIFTTQFISIFPFTVLLELFVFDRLGSSVLLQSLQWSEGSIRWIWKAHSSTVIRAGMLSFVLGTGILLADPSLHLVFGGTTPFLANHVLHVLSSGGSQAAAIPHVVSLIVLAVVAAVLLADTLHYPGNTNRTMSDDERAVFSSVPLARTISRIGILIGRTYALTIMFMLVVIMKNGLGEMFTHAATNIPQGLYQSLWSTTITVVPVILVAWILSLNSASIAFWHPRLAAIFNTCMVVLVLISLTTGGMLIAFLHQDWIKLGNLYLIPPLVGNAGYGNGYLAIALSYMVIAFPIAHLVSYSVFEAHRPAVLAARDLGAKRTRIFFTIILPTIIPVWIPTFALLIGLLFTRNTPAIFLNSASFPQVGSSILGAAEEGHDAAVYALTTTSSFVSIFLFILGISGVLFFSNQRSHDGTH</sequence>
<dbReference type="RefSeq" id="WP_131280873.1">
    <property type="nucleotide sequence ID" value="NZ_JBHSLR010000009.1"/>
</dbReference>
<dbReference type="CDD" id="cd06261">
    <property type="entry name" value="TM_PBP2"/>
    <property type="match status" value="1"/>
</dbReference>
<proteinExistence type="inferred from homology"/>
<keyword evidence="3 5" id="KW-1133">Transmembrane helix</keyword>
<gene>
    <name evidence="7" type="ORF">EZJ44_05055</name>
</gene>
<name>A0A4Q9V231_9ACTO</name>
<feature type="transmembrane region" description="Helical" evidence="5">
    <location>
        <begin position="88"/>
        <end position="110"/>
    </location>
</feature>
<evidence type="ECO:0000256" key="3">
    <source>
        <dbReference type="ARBA" id="ARBA00022989"/>
    </source>
</evidence>
<protein>
    <submittedName>
        <fullName evidence="7">ABC transporter permease subunit</fullName>
    </submittedName>
</protein>
<reference evidence="7 8" key="1">
    <citation type="submission" date="2019-02" db="EMBL/GenBank/DDBJ databases">
        <title>Arcanobacterium bovis sp. nov., isolated from the milk of a cow with mastitis.</title>
        <authorList>
            <person name="Sammra O."/>
            <person name="Foster G."/>
            <person name="Hassan A."/>
            <person name="Alssahen M."/>
            <person name="Laemmler C."/>
            <person name="Borowiak M."/>
            <person name="Malorny B."/>
            <person name="Abdulmawjood A."/>
        </authorList>
    </citation>
    <scope>NUCLEOTIDE SEQUENCE [LARGE SCALE GENOMIC DNA]</scope>
    <source>
        <strain evidence="7 8">C605018/01/1</strain>
    </source>
</reference>
<feature type="transmembrane region" description="Helical" evidence="5">
    <location>
        <begin position="350"/>
        <end position="376"/>
    </location>
</feature>
<feature type="transmembrane region" description="Helical" evidence="5">
    <location>
        <begin position="174"/>
        <end position="192"/>
    </location>
</feature>
<evidence type="ECO:0000313" key="8">
    <source>
        <dbReference type="Proteomes" id="UP000293036"/>
    </source>
</evidence>
<dbReference type="InterPro" id="IPR035906">
    <property type="entry name" value="MetI-like_sf"/>
</dbReference>
<dbReference type="GO" id="GO:0005886">
    <property type="term" value="C:plasma membrane"/>
    <property type="evidence" value="ECO:0007669"/>
    <property type="project" value="UniProtKB-SubCell"/>
</dbReference>
<dbReference type="Pfam" id="PF00528">
    <property type="entry name" value="BPD_transp_1"/>
    <property type="match status" value="1"/>
</dbReference>
<keyword evidence="2 5" id="KW-0812">Transmembrane</keyword>
<evidence type="ECO:0000256" key="1">
    <source>
        <dbReference type="ARBA" id="ARBA00004141"/>
    </source>
</evidence>
<feature type="transmembrane region" description="Helical" evidence="5">
    <location>
        <begin position="55"/>
        <end position="81"/>
    </location>
</feature>
<feature type="transmembrane region" description="Helical" evidence="5">
    <location>
        <begin position="122"/>
        <end position="145"/>
    </location>
</feature>
<feature type="domain" description="ABC transmembrane type-1" evidence="6">
    <location>
        <begin position="315"/>
        <end position="521"/>
    </location>
</feature>
<dbReference type="EMBL" id="SJDT01000003">
    <property type="protein sequence ID" value="TBW22191.1"/>
    <property type="molecule type" value="Genomic_DNA"/>
</dbReference>
<accession>A0A4Q9V231</accession>
<dbReference type="InterPro" id="IPR000515">
    <property type="entry name" value="MetI-like"/>
</dbReference>
<organism evidence="7 8">
    <name type="scientific">Arcanobacterium bovis</name>
    <dbReference type="NCBI Taxonomy" id="2529275"/>
    <lineage>
        <taxon>Bacteria</taxon>
        <taxon>Bacillati</taxon>
        <taxon>Actinomycetota</taxon>
        <taxon>Actinomycetes</taxon>
        <taxon>Actinomycetales</taxon>
        <taxon>Actinomycetaceae</taxon>
        <taxon>Arcanobacterium</taxon>
    </lineage>
</organism>
<evidence type="ECO:0000313" key="7">
    <source>
        <dbReference type="EMBL" id="TBW22191.1"/>
    </source>
</evidence>
<dbReference type="AlphaFoldDB" id="A0A4Q9V231"/>
<keyword evidence="8" id="KW-1185">Reference proteome</keyword>
<feature type="transmembrane region" description="Helical" evidence="5">
    <location>
        <begin position="276"/>
        <end position="295"/>
    </location>
</feature>
<dbReference type="Gene3D" id="1.10.3720.10">
    <property type="entry name" value="MetI-like"/>
    <property type="match status" value="1"/>
</dbReference>
<dbReference type="Proteomes" id="UP000293036">
    <property type="component" value="Unassembled WGS sequence"/>
</dbReference>
<feature type="transmembrane region" description="Helical" evidence="5">
    <location>
        <begin position="502"/>
        <end position="528"/>
    </location>
</feature>
<feature type="transmembrane region" description="Helical" evidence="5">
    <location>
        <begin position="21"/>
        <end position="43"/>
    </location>
</feature>
<dbReference type="OrthoDB" id="9793490at2"/>
<feature type="transmembrane region" description="Helical" evidence="5">
    <location>
        <begin position="402"/>
        <end position="425"/>
    </location>
</feature>
<evidence type="ECO:0000256" key="5">
    <source>
        <dbReference type="RuleBase" id="RU363032"/>
    </source>
</evidence>
<dbReference type="GO" id="GO:0055085">
    <property type="term" value="P:transmembrane transport"/>
    <property type="evidence" value="ECO:0007669"/>
    <property type="project" value="InterPro"/>
</dbReference>
<evidence type="ECO:0000259" key="6">
    <source>
        <dbReference type="PROSITE" id="PS50928"/>
    </source>
</evidence>
<comment type="caution">
    <text evidence="7">The sequence shown here is derived from an EMBL/GenBank/DDBJ whole genome shotgun (WGS) entry which is preliminary data.</text>
</comment>